<dbReference type="CDD" id="cd02440">
    <property type="entry name" value="AdoMet_MTases"/>
    <property type="match status" value="1"/>
</dbReference>
<name>A0ABQ7V435_SOLTU</name>
<dbReference type="PANTHER" id="PTHR10108">
    <property type="entry name" value="SAM-DEPENDENT METHYLTRANSFERASE"/>
    <property type="match status" value="1"/>
</dbReference>
<reference evidence="9 10" key="1">
    <citation type="journal article" date="2021" name="bioRxiv">
        <title>Chromosome-scale and haplotype-resolved genome assembly of a tetraploid potato cultivar.</title>
        <authorList>
            <person name="Sun H."/>
            <person name="Jiao W.-B."/>
            <person name="Krause K."/>
            <person name="Campoy J.A."/>
            <person name="Goel M."/>
            <person name="Folz-Donahue K."/>
            <person name="Kukat C."/>
            <person name="Huettel B."/>
            <person name="Schneeberger K."/>
        </authorList>
    </citation>
    <scope>NUCLEOTIDE SEQUENCE [LARGE SCALE GENOMIC DNA]</scope>
    <source>
        <strain evidence="9">SolTubOtavaFocal</strain>
        <tissue evidence="9">Leaves</tissue>
    </source>
</reference>
<evidence type="ECO:0000256" key="7">
    <source>
        <dbReference type="SAM" id="MobiDB-lite"/>
    </source>
</evidence>
<keyword evidence="3" id="KW-0808">Transferase</keyword>
<evidence type="ECO:0000256" key="2">
    <source>
        <dbReference type="ARBA" id="ARBA00008361"/>
    </source>
</evidence>
<keyword evidence="8" id="KW-0812">Transmembrane</keyword>
<keyword evidence="5" id="KW-0325">Glycoprotein</keyword>
<dbReference type="Pfam" id="PF03141">
    <property type="entry name" value="Methyltransf_29"/>
    <property type="match status" value="1"/>
</dbReference>
<evidence type="ECO:0000256" key="4">
    <source>
        <dbReference type="ARBA" id="ARBA00022968"/>
    </source>
</evidence>
<feature type="transmembrane region" description="Helical" evidence="8">
    <location>
        <begin position="94"/>
        <end position="115"/>
    </location>
</feature>
<dbReference type="SUPFAM" id="SSF53335">
    <property type="entry name" value="S-adenosyl-L-methionine-dependent methyltransferases"/>
    <property type="match status" value="1"/>
</dbReference>
<organism evidence="9 10">
    <name type="scientific">Solanum tuberosum</name>
    <name type="common">Potato</name>
    <dbReference type="NCBI Taxonomy" id="4113"/>
    <lineage>
        <taxon>Eukaryota</taxon>
        <taxon>Viridiplantae</taxon>
        <taxon>Streptophyta</taxon>
        <taxon>Embryophyta</taxon>
        <taxon>Tracheophyta</taxon>
        <taxon>Spermatophyta</taxon>
        <taxon>Magnoliopsida</taxon>
        <taxon>eudicotyledons</taxon>
        <taxon>Gunneridae</taxon>
        <taxon>Pentapetalae</taxon>
        <taxon>asterids</taxon>
        <taxon>lamiids</taxon>
        <taxon>Solanales</taxon>
        <taxon>Solanaceae</taxon>
        <taxon>Solanoideae</taxon>
        <taxon>Solaneae</taxon>
        <taxon>Solanum</taxon>
    </lineage>
</organism>
<proteinExistence type="inferred from homology"/>
<gene>
    <name evidence="9" type="ORF">KY290_022348</name>
</gene>
<dbReference type="InterPro" id="IPR029063">
    <property type="entry name" value="SAM-dependent_MTases_sf"/>
</dbReference>
<evidence type="ECO:0000256" key="5">
    <source>
        <dbReference type="ARBA" id="ARBA00023180"/>
    </source>
</evidence>
<dbReference type="EMBL" id="JAIVGD010000015">
    <property type="protein sequence ID" value="KAH0758855.1"/>
    <property type="molecule type" value="Genomic_DNA"/>
</dbReference>
<dbReference type="Proteomes" id="UP000826656">
    <property type="component" value="Unassembled WGS sequence"/>
</dbReference>
<evidence type="ECO:0000313" key="9">
    <source>
        <dbReference type="EMBL" id="KAH0758855.1"/>
    </source>
</evidence>
<evidence type="ECO:0000313" key="10">
    <source>
        <dbReference type="Proteomes" id="UP000826656"/>
    </source>
</evidence>
<keyword evidence="4" id="KW-0735">Signal-anchor</keyword>
<feature type="region of interest" description="Disordered" evidence="7">
    <location>
        <begin position="1"/>
        <end position="26"/>
    </location>
</feature>
<comment type="caution">
    <text evidence="9">The sequence shown here is derived from an EMBL/GenBank/DDBJ whole genome shotgun (WGS) entry which is preliminary data.</text>
</comment>
<comment type="subcellular location">
    <subcellularLocation>
        <location evidence="6">Endomembrane system</location>
        <topology evidence="6">Single-pass membrane protein</topology>
    </subcellularLocation>
    <subcellularLocation>
        <location evidence="1">Membrane</location>
        <topology evidence="1">Single-pass type II membrane protein</topology>
    </subcellularLocation>
</comment>
<dbReference type="PANTHER" id="PTHR10108:SF899">
    <property type="entry name" value="PECTIN METHYLTRANSFERASE QUA2-RELATED"/>
    <property type="match status" value="1"/>
</dbReference>
<protein>
    <recommendedName>
        <fullName evidence="11">Methyltransferase</fullName>
    </recommendedName>
</protein>
<keyword evidence="8" id="KW-0472">Membrane</keyword>
<dbReference type="InterPro" id="IPR004159">
    <property type="entry name" value="Put_SAM_MeTrfase"/>
</dbReference>
<evidence type="ECO:0000256" key="6">
    <source>
        <dbReference type="ARBA" id="ARBA00037847"/>
    </source>
</evidence>
<comment type="similarity">
    <text evidence="2">Belongs to the methyltransferase superfamily.</text>
</comment>
<keyword evidence="3" id="KW-0489">Methyltransferase</keyword>
<evidence type="ECO:0008006" key="11">
    <source>
        <dbReference type="Google" id="ProtNLM"/>
    </source>
</evidence>
<evidence type="ECO:0000256" key="8">
    <source>
        <dbReference type="SAM" id="Phobius"/>
    </source>
</evidence>
<evidence type="ECO:0000256" key="1">
    <source>
        <dbReference type="ARBA" id="ARBA00004606"/>
    </source>
</evidence>
<dbReference type="Gene3D" id="3.40.50.150">
    <property type="entry name" value="Vaccinia Virus protein VP39"/>
    <property type="match status" value="1"/>
</dbReference>
<sequence>MSRPLHRGVSGGGRLSVNGPDFWDDSQMKDKIEKEDLERNRSPGDQTYSPTKFLCRILFPDNSPSKHNLGENGLLSDPFSPGTGRNRLKYALGLIRLSLVGIVLLALTGSFWWTISITSSSRGHIYHGYRQLQEQVVSDLRDIGQLSLGAANVKDMEYCPPESENFIPCFNVSENLDLGLSKGEEVDRHCGPGSRQNCLVLSPVNYKIPLRWPTGRDVIWHANVNITAQEVLSSGSMTKRLMMLEEEQISFRSDSAMFDSIEDYSHQIAEMIGLRNESNFVRAGVRTILDIGCGYGSFGAHLFSSQLLTMCVANYEASGSQVQLTLERGLPAMIGSFNSKQLPYPSLSFDMIHCAECHVDWDQKDGIFLVEVDRLLRPGGYFVWTSTVTNTQRSVRNKVSLKKWNFVRNFAESMCWELLPQQDETVVWKKTSLKKCYFARRPGVGPSICSKGQDIESPYYRPLQACIAGTQSRRWIPIEERTKWPSRAKLNSSELKIHGLLSEALAEDSLNWNSAVNNYWSLLSPLIFSDHPKRPGDDDPSPPYNMLRNVLDMNAHFGGLNAALLDARKSVWVMNVIPTSGPNYLPLIIDRGFVGVLHDWCEAFPTYPRTYDLVHANGLLSMEFGQHSRCPMFDLFIEMDRVLRPEVVVEEDGKRVIELLKWDPTLAVSALEKEYMVDEDKVKKAFKFPIKHGKALDLDEGDERKLNLLYTLPLVSPYSDGSKLDLWTVEAEKFRVGLIHEFLSLTLEKRAYIHNIVEFKEEFCLTKHTYQMLLKQPRTFYLAGTEMNWSVFLKDAYGEDGVLLNKDPQVLFNEKLYRYADMKVLKPSSDVYET</sequence>
<accession>A0ABQ7V435</accession>
<evidence type="ECO:0000256" key="3">
    <source>
        <dbReference type="ARBA" id="ARBA00022603"/>
    </source>
</evidence>
<keyword evidence="8" id="KW-1133">Transmembrane helix</keyword>
<keyword evidence="10" id="KW-1185">Reference proteome</keyword>